<evidence type="ECO:0000256" key="3">
    <source>
        <dbReference type="ARBA" id="ARBA00022842"/>
    </source>
</evidence>
<dbReference type="InterPro" id="IPR034686">
    <property type="entry name" value="Terpene_cyclase-like_2"/>
</dbReference>
<comment type="similarity">
    <text evidence="2 4">Belongs to the terpene synthase family.</text>
</comment>
<dbReference type="EMBL" id="JAKNSF020000143">
    <property type="protein sequence ID" value="KAK7711653.1"/>
    <property type="molecule type" value="Genomic_DNA"/>
</dbReference>
<dbReference type="SUPFAM" id="SSF48576">
    <property type="entry name" value="Terpenoid synthases"/>
    <property type="match status" value="1"/>
</dbReference>
<organism evidence="5 6">
    <name type="scientific">Diaporthe eres</name>
    <name type="common">Phomopsis oblonga</name>
    <dbReference type="NCBI Taxonomy" id="83184"/>
    <lineage>
        <taxon>Eukaryota</taxon>
        <taxon>Fungi</taxon>
        <taxon>Dikarya</taxon>
        <taxon>Ascomycota</taxon>
        <taxon>Pezizomycotina</taxon>
        <taxon>Sordariomycetes</taxon>
        <taxon>Sordariomycetidae</taxon>
        <taxon>Diaporthales</taxon>
        <taxon>Diaporthaceae</taxon>
        <taxon>Diaporthe</taxon>
        <taxon>Diaporthe eres species complex</taxon>
    </lineage>
</organism>
<evidence type="ECO:0000313" key="6">
    <source>
        <dbReference type="Proteomes" id="UP001430848"/>
    </source>
</evidence>
<comment type="caution">
    <text evidence="5">The sequence shown here is derived from an EMBL/GenBank/DDBJ whole genome shotgun (WGS) entry which is preliminary data.</text>
</comment>
<evidence type="ECO:0000256" key="1">
    <source>
        <dbReference type="ARBA" id="ARBA00001946"/>
    </source>
</evidence>
<dbReference type="InterPro" id="IPR008949">
    <property type="entry name" value="Isoprenoid_synthase_dom_sf"/>
</dbReference>
<dbReference type="Gene3D" id="1.10.600.10">
    <property type="entry name" value="Farnesyl Diphosphate Synthase"/>
    <property type="match status" value="1"/>
</dbReference>
<proteinExistence type="inferred from homology"/>
<dbReference type="Pfam" id="PF19086">
    <property type="entry name" value="Terpene_syn_C_2"/>
    <property type="match status" value="1"/>
</dbReference>
<dbReference type="PANTHER" id="PTHR35201">
    <property type="entry name" value="TERPENE SYNTHASE"/>
    <property type="match status" value="1"/>
</dbReference>
<gene>
    <name evidence="5" type="ORF">SLS63_012607</name>
</gene>
<reference evidence="5 6" key="1">
    <citation type="submission" date="2024-02" db="EMBL/GenBank/DDBJ databases">
        <title>De novo assembly and annotation of 12 fungi associated with fruit tree decline syndrome in Ontario, Canada.</title>
        <authorList>
            <person name="Sulman M."/>
            <person name="Ellouze W."/>
            <person name="Ilyukhin E."/>
        </authorList>
    </citation>
    <scope>NUCLEOTIDE SEQUENCE [LARGE SCALE GENOMIC DNA]</scope>
    <source>
        <strain evidence="5 6">M169</strain>
    </source>
</reference>
<protein>
    <recommendedName>
        <fullName evidence="4">Terpene synthase</fullName>
        <ecNumber evidence="4">4.2.3.-</ecNumber>
    </recommendedName>
</protein>
<dbReference type="EC" id="4.2.3.-" evidence="4"/>
<sequence length="261" mass="29447">MLGTLEIDAEVGDLAGDFQAAQTFRQETINYIKYCLKLSEDDVTEPAPPNQIIAFFKVIGDAACEVYDLSHREILLREFEFFMETSESEQRIRLSPELPSMEEYMRTRLGTSAVNVTSFFNEYAYGTTVPVEVLNDPDMKAIWDQTNVIIWATNDLLSLKKEIAQQTVDSLVPLLYHKHGNLDLAVSLVVETIDNAVKDFDCAAESLARKFSDDKQLLPRLETYIRACQLNCTGNLNWSLQTGRYGVSQHSMAGGVTLRLE</sequence>
<evidence type="ECO:0000256" key="4">
    <source>
        <dbReference type="RuleBase" id="RU366034"/>
    </source>
</evidence>
<keyword evidence="6" id="KW-1185">Reference proteome</keyword>
<name>A0ABR1NQR6_DIAER</name>
<keyword evidence="4" id="KW-0456">Lyase</keyword>
<evidence type="ECO:0000256" key="2">
    <source>
        <dbReference type="ARBA" id="ARBA00006333"/>
    </source>
</evidence>
<comment type="cofactor">
    <cofactor evidence="1 4">
        <name>Mg(2+)</name>
        <dbReference type="ChEBI" id="CHEBI:18420"/>
    </cofactor>
</comment>
<dbReference type="PANTHER" id="PTHR35201:SF4">
    <property type="entry name" value="BETA-PINACENE SYNTHASE-RELATED"/>
    <property type="match status" value="1"/>
</dbReference>
<dbReference type="Proteomes" id="UP001430848">
    <property type="component" value="Unassembled WGS sequence"/>
</dbReference>
<keyword evidence="4" id="KW-0479">Metal-binding</keyword>
<accession>A0ABR1NQR6</accession>
<keyword evidence="3 4" id="KW-0460">Magnesium</keyword>
<evidence type="ECO:0000313" key="5">
    <source>
        <dbReference type="EMBL" id="KAK7711653.1"/>
    </source>
</evidence>